<comment type="caution">
    <text evidence="1">The sequence shown here is derived from an EMBL/GenBank/DDBJ whole genome shotgun (WGS) entry which is preliminary data.</text>
</comment>
<dbReference type="PANTHER" id="PTHR35894:SF1">
    <property type="entry name" value="PHOSPHORIBULOKINASE _ URIDINE KINASE FAMILY"/>
    <property type="match status" value="1"/>
</dbReference>
<dbReference type="InterPro" id="IPR052026">
    <property type="entry name" value="ExeA_AAA_ATPase_DNA-bind"/>
</dbReference>
<dbReference type="Proteomes" id="UP000318590">
    <property type="component" value="Unassembled WGS sequence"/>
</dbReference>
<dbReference type="AlphaFoldDB" id="A0A547PN44"/>
<reference evidence="1 2" key="1">
    <citation type="submission" date="2019-06" db="EMBL/GenBank/DDBJ databases">
        <title>Paenimaribius caenipelagi gen. nov., sp. nov., isolated from a tidal flat.</title>
        <authorList>
            <person name="Yoon J.-H."/>
        </authorList>
    </citation>
    <scope>NUCLEOTIDE SEQUENCE [LARGE SCALE GENOMIC DNA]</scope>
    <source>
        <strain evidence="1 2">JBTF-M29</strain>
    </source>
</reference>
<dbReference type="Gene3D" id="3.40.50.300">
    <property type="entry name" value="P-loop containing nucleotide triphosphate hydrolases"/>
    <property type="match status" value="1"/>
</dbReference>
<proteinExistence type="predicted"/>
<dbReference type="SUPFAM" id="SSF52540">
    <property type="entry name" value="P-loop containing nucleoside triphosphate hydrolases"/>
    <property type="match status" value="1"/>
</dbReference>
<dbReference type="OrthoDB" id="5288220at2"/>
<dbReference type="EMBL" id="VFSV01000040">
    <property type="protein sequence ID" value="TRD15525.1"/>
    <property type="molecule type" value="Genomic_DNA"/>
</dbReference>
<gene>
    <name evidence="1" type="ORF">FEV53_15990</name>
</gene>
<dbReference type="Pfam" id="PF05621">
    <property type="entry name" value="TniB"/>
    <property type="match status" value="1"/>
</dbReference>
<dbReference type="InterPro" id="IPR027417">
    <property type="entry name" value="P-loop_NTPase"/>
</dbReference>
<protein>
    <submittedName>
        <fullName evidence="1">AAA family ATPase</fullName>
    </submittedName>
</protein>
<organism evidence="1 2">
    <name type="scientific">Palleronia caenipelagi</name>
    <dbReference type="NCBI Taxonomy" id="2489174"/>
    <lineage>
        <taxon>Bacteria</taxon>
        <taxon>Pseudomonadati</taxon>
        <taxon>Pseudomonadota</taxon>
        <taxon>Alphaproteobacteria</taxon>
        <taxon>Rhodobacterales</taxon>
        <taxon>Roseobacteraceae</taxon>
        <taxon>Palleronia</taxon>
    </lineage>
</organism>
<evidence type="ECO:0000313" key="1">
    <source>
        <dbReference type="EMBL" id="TRD15525.1"/>
    </source>
</evidence>
<name>A0A547PN44_9RHOB</name>
<evidence type="ECO:0000313" key="2">
    <source>
        <dbReference type="Proteomes" id="UP000318590"/>
    </source>
</evidence>
<sequence length="321" mass="36408">MGHGGRRMTHAQIAETITVLEGLHYRRDVQTTLRTEFDRRLYGRREEIRQGVVREGRGIALLGASGSGKSTVIEHLLKRHPELVLPDPGRERADVISFRVPSPASLKEVGRTALTALGYDLKRDRSATIIWGIVRELLQKRQTLFLHIDEVQDLKTSQSKQVIQNVINTLKSLMQHPEWPISIILSGMPEVRKMLNFDPQLARRFYPIALRPLSFTGDEEMLRDMVGSYLHKAALPPSSGIYTDEVLMRLLHAGAYEFGIVIEIIIAGIGEALMAGSDCLLLEHFAMAFRRRTGCYDGLNPFLAPDYRDIDPRKLFPEWED</sequence>
<dbReference type="PANTHER" id="PTHR35894">
    <property type="entry name" value="GENERAL SECRETION PATHWAY PROTEIN A-RELATED"/>
    <property type="match status" value="1"/>
</dbReference>
<accession>A0A547PN44</accession>
<dbReference type="InterPro" id="IPR008868">
    <property type="entry name" value="TniB"/>
</dbReference>
<keyword evidence="2" id="KW-1185">Reference proteome</keyword>